<protein>
    <recommendedName>
        <fullName evidence="1">RNase H type-1 domain-containing protein</fullName>
    </recommendedName>
</protein>
<sequence length="116" mass="13216">MESEGEIGGIGWSLFSREGIQYLQGSSSIRLTNTPIEAEAQALLSAVKKLRALRYKLITFLCDCKSLMDELNKFTKDSIIKRLRNKEAASMIHDNSSLQRQMHLPFVMYLETLCIM</sequence>
<keyword evidence="3" id="KW-1185">Reference proteome</keyword>
<dbReference type="Pfam" id="PF13456">
    <property type="entry name" value="RVT_3"/>
    <property type="match status" value="1"/>
</dbReference>
<dbReference type="Proteomes" id="UP001642260">
    <property type="component" value="Unassembled WGS sequence"/>
</dbReference>
<evidence type="ECO:0000313" key="2">
    <source>
        <dbReference type="EMBL" id="CAH8298752.1"/>
    </source>
</evidence>
<feature type="domain" description="RNase H type-1" evidence="1">
    <location>
        <begin position="6"/>
        <end position="83"/>
    </location>
</feature>
<accession>A0ABC8IT18</accession>
<dbReference type="InterPro" id="IPR036397">
    <property type="entry name" value="RNaseH_sf"/>
</dbReference>
<dbReference type="InterPro" id="IPR002156">
    <property type="entry name" value="RNaseH_domain"/>
</dbReference>
<proteinExistence type="predicted"/>
<dbReference type="EMBL" id="CAKOAT010052932">
    <property type="protein sequence ID" value="CAH8298752.1"/>
    <property type="molecule type" value="Genomic_DNA"/>
</dbReference>
<dbReference type="AlphaFoldDB" id="A0ABC8IT18"/>
<gene>
    <name evidence="2" type="ORF">ERUC_LOCUS2410</name>
</gene>
<evidence type="ECO:0000313" key="3">
    <source>
        <dbReference type="Proteomes" id="UP001642260"/>
    </source>
</evidence>
<organism evidence="2 3">
    <name type="scientific">Eruca vesicaria subsp. sativa</name>
    <name type="common">Garden rocket</name>
    <name type="synonym">Eruca sativa</name>
    <dbReference type="NCBI Taxonomy" id="29727"/>
    <lineage>
        <taxon>Eukaryota</taxon>
        <taxon>Viridiplantae</taxon>
        <taxon>Streptophyta</taxon>
        <taxon>Embryophyta</taxon>
        <taxon>Tracheophyta</taxon>
        <taxon>Spermatophyta</taxon>
        <taxon>Magnoliopsida</taxon>
        <taxon>eudicotyledons</taxon>
        <taxon>Gunneridae</taxon>
        <taxon>Pentapetalae</taxon>
        <taxon>rosids</taxon>
        <taxon>malvids</taxon>
        <taxon>Brassicales</taxon>
        <taxon>Brassicaceae</taxon>
        <taxon>Brassiceae</taxon>
        <taxon>Eruca</taxon>
    </lineage>
</organism>
<reference evidence="2 3" key="1">
    <citation type="submission" date="2022-03" db="EMBL/GenBank/DDBJ databases">
        <authorList>
            <person name="Macdonald S."/>
            <person name="Ahmed S."/>
            <person name="Newling K."/>
        </authorList>
    </citation>
    <scope>NUCLEOTIDE SEQUENCE [LARGE SCALE GENOMIC DNA]</scope>
</reference>
<evidence type="ECO:0000259" key="1">
    <source>
        <dbReference type="Pfam" id="PF13456"/>
    </source>
</evidence>
<name>A0ABC8IT18_ERUVS</name>
<dbReference type="Gene3D" id="3.30.420.10">
    <property type="entry name" value="Ribonuclease H-like superfamily/Ribonuclease H"/>
    <property type="match status" value="1"/>
</dbReference>
<comment type="caution">
    <text evidence="2">The sequence shown here is derived from an EMBL/GenBank/DDBJ whole genome shotgun (WGS) entry which is preliminary data.</text>
</comment>